<dbReference type="Proteomes" id="UP000031668">
    <property type="component" value="Unassembled WGS sequence"/>
</dbReference>
<name>A0A0C2MM87_THEKT</name>
<proteinExistence type="predicted"/>
<feature type="region of interest" description="Disordered" evidence="1">
    <location>
        <begin position="47"/>
        <end position="68"/>
    </location>
</feature>
<dbReference type="EMBL" id="JWZT01003814">
    <property type="protein sequence ID" value="KII65480.1"/>
    <property type="molecule type" value="Genomic_DNA"/>
</dbReference>
<comment type="caution">
    <text evidence="3">The sequence shown here is derived from an EMBL/GenBank/DDBJ whole genome shotgun (WGS) entry which is preliminary data.</text>
</comment>
<evidence type="ECO:0000313" key="4">
    <source>
        <dbReference type="Proteomes" id="UP000031668"/>
    </source>
</evidence>
<feature type="compositionally biased region" description="Basic and acidic residues" evidence="1">
    <location>
        <begin position="51"/>
        <end position="60"/>
    </location>
</feature>
<accession>A0A0C2MM87</accession>
<organism evidence="3 4">
    <name type="scientific">Thelohanellus kitauei</name>
    <name type="common">Myxosporean</name>
    <dbReference type="NCBI Taxonomy" id="669202"/>
    <lineage>
        <taxon>Eukaryota</taxon>
        <taxon>Metazoa</taxon>
        <taxon>Cnidaria</taxon>
        <taxon>Myxozoa</taxon>
        <taxon>Myxosporea</taxon>
        <taxon>Bivalvulida</taxon>
        <taxon>Platysporina</taxon>
        <taxon>Myxobolidae</taxon>
        <taxon>Thelohanellus</taxon>
    </lineage>
</organism>
<evidence type="ECO:0000313" key="3">
    <source>
        <dbReference type="EMBL" id="KII65480.1"/>
    </source>
</evidence>
<dbReference type="AlphaFoldDB" id="A0A0C2MM87"/>
<gene>
    <name evidence="2" type="ORF">RF11_05607</name>
    <name evidence="3" type="ORF">RF11_10846</name>
</gene>
<dbReference type="EMBL" id="JWZT01005579">
    <property type="protein sequence ID" value="KII60533.1"/>
    <property type="molecule type" value="Genomic_DNA"/>
</dbReference>
<sequence>MNSWVIRMMNVIRNEMISIIMFRKQTEGNPPIFSDTTPNDLDLQLMTPQKYPEDGAHDDPNSDGNDVQILSKTQSGLKSMLTEMKAEVSFIKSSLSKLIGLTEGVDNL</sequence>
<protein>
    <submittedName>
        <fullName evidence="3">Uncharacterized protein</fullName>
    </submittedName>
</protein>
<reference evidence="3 4" key="1">
    <citation type="journal article" date="2014" name="Genome Biol. Evol.">
        <title>The genome of the myxosporean Thelohanellus kitauei shows adaptations to nutrient acquisition within its fish host.</title>
        <authorList>
            <person name="Yang Y."/>
            <person name="Xiong J."/>
            <person name="Zhou Z."/>
            <person name="Huo F."/>
            <person name="Miao W."/>
            <person name="Ran C."/>
            <person name="Liu Y."/>
            <person name="Zhang J."/>
            <person name="Feng J."/>
            <person name="Wang M."/>
            <person name="Wang M."/>
            <person name="Wang L."/>
            <person name="Yao B."/>
        </authorList>
    </citation>
    <scope>NUCLEOTIDE SEQUENCE [LARGE SCALE GENOMIC DNA]</scope>
    <source>
        <strain evidence="3">Wuqing</strain>
    </source>
</reference>
<evidence type="ECO:0000313" key="2">
    <source>
        <dbReference type="EMBL" id="KII60533.1"/>
    </source>
</evidence>
<evidence type="ECO:0000256" key="1">
    <source>
        <dbReference type="SAM" id="MobiDB-lite"/>
    </source>
</evidence>
<keyword evidence="4" id="KW-1185">Reference proteome</keyword>